<dbReference type="Gene3D" id="1.20.1260.10">
    <property type="match status" value="1"/>
</dbReference>
<protein>
    <submittedName>
        <fullName evidence="3">DUF4142 domain-containing protein</fullName>
    </submittedName>
</protein>
<gene>
    <name evidence="3" type="ORF">ICL16_38690</name>
</gene>
<dbReference type="Proteomes" id="UP000629098">
    <property type="component" value="Unassembled WGS sequence"/>
</dbReference>
<organism evidence="3 4">
    <name type="scientific">Iningainema tapete BLCC-T55</name>
    <dbReference type="NCBI Taxonomy" id="2748662"/>
    <lineage>
        <taxon>Bacteria</taxon>
        <taxon>Bacillati</taxon>
        <taxon>Cyanobacteriota</taxon>
        <taxon>Cyanophyceae</taxon>
        <taxon>Nostocales</taxon>
        <taxon>Scytonemataceae</taxon>
        <taxon>Iningainema tapete</taxon>
    </lineage>
</organism>
<feature type="domain" description="DUF4142" evidence="2">
    <location>
        <begin position="92"/>
        <end position="227"/>
    </location>
</feature>
<sequence>MFNNTKLIKKFVGSFLGVAGLSTLIVPGIAQANINSGLSTSSNSVLAQNPTTTPVTPGGLTTPGSTTTTPSPRSTTAPSGTTGSPSSLSSVSDKEFITRAAQSDNFEIQTSQQALKRAQDPKVKAFAQQMIKEHTTSSKQLAPIAKKRGVTLPKDVGAENQALLTQLSSLKGKEFDSAYMQAQVQAHTNTLALYQDYIQQGQNAELKAFAKKIAPVVQKHLKEAQQMTAGS</sequence>
<dbReference type="InterPro" id="IPR025419">
    <property type="entry name" value="DUF4142"/>
</dbReference>
<evidence type="ECO:0000256" key="1">
    <source>
        <dbReference type="SAM" id="MobiDB-lite"/>
    </source>
</evidence>
<keyword evidence="4" id="KW-1185">Reference proteome</keyword>
<name>A0A8J6XMQ2_9CYAN</name>
<feature type="region of interest" description="Disordered" evidence="1">
    <location>
        <begin position="41"/>
        <end position="92"/>
    </location>
</feature>
<dbReference type="Pfam" id="PF13628">
    <property type="entry name" value="DUF4142"/>
    <property type="match status" value="1"/>
</dbReference>
<dbReference type="PANTHER" id="PTHR38593">
    <property type="entry name" value="BLR2558 PROTEIN"/>
    <property type="match status" value="1"/>
</dbReference>
<dbReference type="InterPro" id="IPR012347">
    <property type="entry name" value="Ferritin-like"/>
</dbReference>
<comment type="caution">
    <text evidence="3">The sequence shown here is derived from an EMBL/GenBank/DDBJ whole genome shotgun (WGS) entry which is preliminary data.</text>
</comment>
<accession>A0A8J6XMQ2</accession>
<evidence type="ECO:0000259" key="2">
    <source>
        <dbReference type="Pfam" id="PF13628"/>
    </source>
</evidence>
<dbReference type="RefSeq" id="WP_190836880.1">
    <property type="nucleotide sequence ID" value="NZ_CAWPPI010000118.1"/>
</dbReference>
<dbReference type="AlphaFoldDB" id="A0A8J6XMQ2"/>
<evidence type="ECO:0000313" key="3">
    <source>
        <dbReference type="EMBL" id="MBD2777818.1"/>
    </source>
</evidence>
<feature type="compositionally biased region" description="Low complexity" evidence="1">
    <location>
        <begin position="50"/>
        <end position="91"/>
    </location>
</feature>
<reference evidence="3" key="1">
    <citation type="submission" date="2020-09" db="EMBL/GenBank/DDBJ databases">
        <title>Iningainema tapete sp. nov. (Scytonemataceae, Cyanobacteria) from greenhouses in central Florida (USA) produces two types of nodularin with biosynthetic potential for microcystin-LR and anabaenopeptins.</title>
        <authorList>
            <person name="Berthold D.E."/>
            <person name="Lefler F.W."/>
            <person name="Huang I.-S."/>
            <person name="Abdulla H."/>
            <person name="Zimba P.V."/>
            <person name="Laughinghouse H.D. IV."/>
        </authorList>
    </citation>
    <scope>NUCLEOTIDE SEQUENCE</scope>
    <source>
        <strain evidence="3">BLCCT55</strain>
    </source>
</reference>
<dbReference type="EMBL" id="JACXAE010000118">
    <property type="protein sequence ID" value="MBD2777818.1"/>
    <property type="molecule type" value="Genomic_DNA"/>
</dbReference>
<evidence type="ECO:0000313" key="4">
    <source>
        <dbReference type="Proteomes" id="UP000629098"/>
    </source>
</evidence>
<dbReference type="PANTHER" id="PTHR38593:SF1">
    <property type="entry name" value="BLR2558 PROTEIN"/>
    <property type="match status" value="1"/>
</dbReference>
<proteinExistence type="predicted"/>